<sequence>MQLKNFQKDSTLLLDDNKFYYEVEDADLKIIKSVAFEEETQGKTSLYLAQYNGTIYEPLSTEALSQAQTYIEQIKVPGTWIEIRSIPADTILPKRKIHYSSDVNTATLRHLLEARINAYINSIADDHLFSNFDLDSALKTVKGVVEVERINTQAGAHDSSLEDIAEFYKPLSGYLKLSTAFNFETDIILTPYA</sequence>
<evidence type="ECO:0000313" key="2">
    <source>
        <dbReference type="Proteomes" id="UP000762676"/>
    </source>
</evidence>
<proteinExistence type="predicted"/>
<dbReference type="AlphaFoldDB" id="A0AAV4H175"/>
<evidence type="ECO:0000313" key="1">
    <source>
        <dbReference type="EMBL" id="GFR90290.1"/>
    </source>
</evidence>
<dbReference type="Proteomes" id="UP000762676">
    <property type="component" value="Unassembled WGS sequence"/>
</dbReference>
<reference evidence="1 2" key="1">
    <citation type="journal article" date="2021" name="Elife">
        <title>Chloroplast acquisition without the gene transfer in kleptoplastic sea slugs, Plakobranchus ocellatus.</title>
        <authorList>
            <person name="Maeda T."/>
            <person name="Takahashi S."/>
            <person name="Yoshida T."/>
            <person name="Shimamura S."/>
            <person name="Takaki Y."/>
            <person name="Nagai Y."/>
            <person name="Toyoda A."/>
            <person name="Suzuki Y."/>
            <person name="Arimoto A."/>
            <person name="Ishii H."/>
            <person name="Satoh N."/>
            <person name="Nishiyama T."/>
            <person name="Hasebe M."/>
            <person name="Maruyama T."/>
            <person name="Minagawa J."/>
            <person name="Obokata J."/>
            <person name="Shigenobu S."/>
        </authorList>
    </citation>
    <scope>NUCLEOTIDE SEQUENCE [LARGE SCALE GENOMIC DNA]</scope>
</reference>
<name>A0AAV4H175_9GAST</name>
<accession>A0AAV4H175</accession>
<organism evidence="1 2">
    <name type="scientific">Elysia marginata</name>
    <dbReference type="NCBI Taxonomy" id="1093978"/>
    <lineage>
        <taxon>Eukaryota</taxon>
        <taxon>Metazoa</taxon>
        <taxon>Spiralia</taxon>
        <taxon>Lophotrochozoa</taxon>
        <taxon>Mollusca</taxon>
        <taxon>Gastropoda</taxon>
        <taxon>Heterobranchia</taxon>
        <taxon>Euthyneura</taxon>
        <taxon>Panpulmonata</taxon>
        <taxon>Sacoglossa</taxon>
        <taxon>Placobranchoidea</taxon>
        <taxon>Plakobranchidae</taxon>
        <taxon>Elysia</taxon>
    </lineage>
</organism>
<keyword evidence="2" id="KW-1185">Reference proteome</keyword>
<comment type="caution">
    <text evidence="1">The sequence shown here is derived from an EMBL/GenBank/DDBJ whole genome shotgun (WGS) entry which is preliminary data.</text>
</comment>
<gene>
    <name evidence="1" type="ORF">ElyMa_002564300</name>
</gene>
<dbReference type="EMBL" id="BMAT01005280">
    <property type="protein sequence ID" value="GFR90290.1"/>
    <property type="molecule type" value="Genomic_DNA"/>
</dbReference>
<protein>
    <submittedName>
        <fullName evidence="1">Uncharacterized protein</fullName>
    </submittedName>
</protein>